<dbReference type="AlphaFoldDB" id="A0A2Y9BNZ8"/>
<reference evidence="2" key="1">
    <citation type="submission" date="2016-10" db="EMBL/GenBank/DDBJ databases">
        <authorList>
            <person name="Varghese N."/>
            <person name="Submissions S."/>
        </authorList>
    </citation>
    <scope>NUCLEOTIDE SEQUENCE [LARGE SCALE GENOMIC DNA]</scope>
    <source>
        <strain evidence="2">DSM 22951</strain>
    </source>
</reference>
<accession>A0A2Y9BNZ8</accession>
<evidence type="ECO:0000313" key="2">
    <source>
        <dbReference type="Proteomes" id="UP000250028"/>
    </source>
</evidence>
<gene>
    <name evidence="1" type="ORF">SAMN04489750_3926</name>
</gene>
<protein>
    <submittedName>
        <fullName evidence="1">Uncharacterized protein</fullName>
    </submittedName>
</protein>
<dbReference type="Proteomes" id="UP000250028">
    <property type="component" value="Unassembled WGS sequence"/>
</dbReference>
<organism evidence="1 2">
    <name type="scientific">Branchiibius hedensis</name>
    <dbReference type="NCBI Taxonomy" id="672460"/>
    <lineage>
        <taxon>Bacteria</taxon>
        <taxon>Bacillati</taxon>
        <taxon>Actinomycetota</taxon>
        <taxon>Actinomycetes</taxon>
        <taxon>Micrococcales</taxon>
        <taxon>Dermacoccaceae</taxon>
        <taxon>Branchiibius</taxon>
    </lineage>
</organism>
<dbReference type="EMBL" id="UESZ01000003">
    <property type="protein sequence ID" value="SSA59111.1"/>
    <property type="molecule type" value="Genomic_DNA"/>
</dbReference>
<evidence type="ECO:0000313" key="1">
    <source>
        <dbReference type="EMBL" id="SSA59111.1"/>
    </source>
</evidence>
<name>A0A2Y9BNZ8_9MICO</name>
<sequence>MTNQQSQTSATVLTRQRWEDVPLPGLREPDPLNVQCRDVEPVPVVAAEASATGDGVEHGRWSL</sequence>
<dbReference type="RefSeq" id="WP_170119971.1">
    <property type="nucleotide sequence ID" value="NZ_QGDN01000003.1"/>
</dbReference>
<proteinExistence type="predicted"/>
<keyword evidence="2" id="KW-1185">Reference proteome</keyword>